<dbReference type="GO" id="GO:0003723">
    <property type="term" value="F:RNA binding"/>
    <property type="evidence" value="ECO:0007669"/>
    <property type="project" value="UniProtKB-KW"/>
</dbReference>
<sequence>MLLFSRFRGPDDKPDSINYTIVGASFKLAAVLSRYPFQVGLVEIKVASEKTSGLVVLAESFGHSVFKDSLSFPVRWSRVRAVEATTNACLRENPSEKDINQGTLVCSTWIHRYPMKIFDKSLEHMGKSMREIPHKHHYKFIKFYDVREVDAALKGLNHSDIAGKRIRLEPSRLGGAHQKCIVLSSRPYYALLLDPTCTCSRKWKGSTTLGFNVHSLGEALDNQPINCPSVGSNNQGVQNEERDEENDEDIDLEKIFGLWINALISIVLC</sequence>
<evidence type="ECO:0008006" key="4">
    <source>
        <dbReference type="Google" id="ProtNLM"/>
    </source>
</evidence>
<accession>A0A2G2YFC0</accession>
<protein>
    <recommendedName>
        <fullName evidence="4">RRM domain-containing protein</fullName>
    </recommendedName>
</protein>
<dbReference type="Gene3D" id="3.30.70.330">
    <property type="match status" value="1"/>
</dbReference>
<keyword evidence="1" id="KW-0694">RNA-binding</keyword>
<name>A0A2G2YFC0_CAPAN</name>
<keyword evidence="3" id="KW-1185">Reference proteome</keyword>
<organism evidence="2 3">
    <name type="scientific">Capsicum annuum</name>
    <name type="common">Capsicum pepper</name>
    <dbReference type="NCBI Taxonomy" id="4072"/>
    <lineage>
        <taxon>Eukaryota</taxon>
        <taxon>Viridiplantae</taxon>
        <taxon>Streptophyta</taxon>
        <taxon>Embryophyta</taxon>
        <taxon>Tracheophyta</taxon>
        <taxon>Spermatophyta</taxon>
        <taxon>Magnoliopsida</taxon>
        <taxon>eudicotyledons</taxon>
        <taxon>Gunneridae</taxon>
        <taxon>Pentapetalae</taxon>
        <taxon>asterids</taxon>
        <taxon>lamiids</taxon>
        <taxon>Solanales</taxon>
        <taxon>Solanaceae</taxon>
        <taxon>Solanoideae</taxon>
        <taxon>Capsiceae</taxon>
        <taxon>Capsicum</taxon>
    </lineage>
</organism>
<dbReference type="STRING" id="4072.A0A2G2YFC0"/>
<dbReference type="SUPFAM" id="SSF54928">
    <property type="entry name" value="RNA-binding domain, RBD"/>
    <property type="match status" value="1"/>
</dbReference>
<dbReference type="Proteomes" id="UP000222542">
    <property type="component" value="Unassembled WGS sequence"/>
</dbReference>
<evidence type="ECO:0000313" key="2">
    <source>
        <dbReference type="EMBL" id="PHT68420.1"/>
    </source>
</evidence>
<dbReference type="InterPro" id="IPR012677">
    <property type="entry name" value="Nucleotide-bd_a/b_plait_sf"/>
</dbReference>
<evidence type="ECO:0000256" key="1">
    <source>
        <dbReference type="ARBA" id="ARBA00022884"/>
    </source>
</evidence>
<proteinExistence type="predicted"/>
<gene>
    <name evidence="2" type="ORF">T459_27907</name>
</gene>
<evidence type="ECO:0000313" key="3">
    <source>
        <dbReference type="Proteomes" id="UP000222542"/>
    </source>
</evidence>
<dbReference type="EMBL" id="AYRZ02000011">
    <property type="protein sequence ID" value="PHT68420.1"/>
    <property type="molecule type" value="Genomic_DNA"/>
</dbReference>
<comment type="caution">
    <text evidence="2">The sequence shown here is derived from an EMBL/GenBank/DDBJ whole genome shotgun (WGS) entry which is preliminary data.</text>
</comment>
<dbReference type="InterPro" id="IPR035979">
    <property type="entry name" value="RBD_domain_sf"/>
</dbReference>
<reference evidence="2 3" key="2">
    <citation type="journal article" date="2017" name="Genome Biol.">
        <title>New reference genome sequences of hot pepper reveal the massive evolution of plant disease-resistance genes by retroduplication.</title>
        <authorList>
            <person name="Kim S."/>
            <person name="Park J."/>
            <person name="Yeom S.I."/>
            <person name="Kim Y.M."/>
            <person name="Seo E."/>
            <person name="Kim K.T."/>
            <person name="Kim M.S."/>
            <person name="Lee J.M."/>
            <person name="Cheong K."/>
            <person name="Shin H.S."/>
            <person name="Kim S.B."/>
            <person name="Han K."/>
            <person name="Lee J."/>
            <person name="Park M."/>
            <person name="Lee H.A."/>
            <person name="Lee H.Y."/>
            <person name="Lee Y."/>
            <person name="Oh S."/>
            <person name="Lee J.H."/>
            <person name="Choi E."/>
            <person name="Choi E."/>
            <person name="Lee S.E."/>
            <person name="Jeon J."/>
            <person name="Kim H."/>
            <person name="Choi G."/>
            <person name="Song H."/>
            <person name="Lee J."/>
            <person name="Lee S.C."/>
            <person name="Kwon J.K."/>
            <person name="Lee H.Y."/>
            <person name="Koo N."/>
            <person name="Hong Y."/>
            <person name="Kim R.W."/>
            <person name="Kang W.H."/>
            <person name="Huh J.H."/>
            <person name="Kang B.C."/>
            <person name="Yang T.J."/>
            <person name="Lee Y.H."/>
            <person name="Bennetzen J.L."/>
            <person name="Choi D."/>
        </authorList>
    </citation>
    <scope>NUCLEOTIDE SEQUENCE [LARGE SCALE GENOMIC DNA]</scope>
    <source>
        <strain evidence="3">cv. CM334</strain>
    </source>
</reference>
<dbReference type="AlphaFoldDB" id="A0A2G2YFC0"/>
<dbReference type="Gramene" id="PHT68420">
    <property type="protein sequence ID" value="PHT68420"/>
    <property type="gene ID" value="T459_27907"/>
</dbReference>
<reference evidence="2 3" key="1">
    <citation type="journal article" date="2014" name="Nat. Genet.">
        <title>Genome sequence of the hot pepper provides insights into the evolution of pungency in Capsicum species.</title>
        <authorList>
            <person name="Kim S."/>
            <person name="Park M."/>
            <person name="Yeom S.I."/>
            <person name="Kim Y.M."/>
            <person name="Lee J.M."/>
            <person name="Lee H.A."/>
            <person name="Seo E."/>
            <person name="Choi J."/>
            <person name="Cheong K."/>
            <person name="Kim K.T."/>
            <person name="Jung K."/>
            <person name="Lee G.W."/>
            <person name="Oh S.K."/>
            <person name="Bae C."/>
            <person name="Kim S.B."/>
            <person name="Lee H.Y."/>
            <person name="Kim S.Y."/>
            <person name="Kim M.S."/>
            <person name="Kang B.C."/>
            <person name="Jo Y.D."/>
            <person name="Yang H.B."/>
            <person name="Jeong H.J."/>
            <person name="Kang W.H."/>
            <person name="Kwon J.K."/>
            <person name="Shin C."/>
            <person name="Lim J.Y."/>
            <person name="Park J.H."/>
            <person name="Huh J.H."/>
            <person name="Kim J.S."/>
            <person name="Kim B.D."/>
            <person name="Cohen O."/>
            <person name="Paran I."/>
            <person name="Suh M.C."/>
            <person name="Lee S.B."/>
            <person name="Kim Y.K."/>
            <person name="Shin Y."/>
            <person name="Noh S.J."/>
            <person name="Park J."/>
            <person name="Seo Y.S."/>
            <person name="Kwon S.Y."/>
            <person name="Kim H.A."/>
            <person name="Park J.M."/>
            <person name="Kim H.J."/>
            <person name="Choi S.B."/>
            <person name="Bosland P.W."/>
            <person name="Reeves G."/>
            <person name="Jo S.H."/>
            <person name="Lee B.W."/>
            <person name="Cho H.T."/>
            <person name="Choi H.S."/>
            <person name="Lee M.S."/>
            <person name="Yu Y."/>
            <person name="Do Choi Y."/>
            <person name="Park B.S."/>
            <person name="van Deynze A."/>
            <person name="Ashrafi H."/>
            <person name="Hill T."/>
            <person name="Kim W.T."/>
            <person name="Pai H.S."/>
            <person name="Ahn H.K."/>
            <person name="Yeam I."/>
            <person name="Giovannoni J.J."/>
            <person name="Rose J.K."/>
            <person name="Sorensen I."/>
            <person name="Lee S.J."/>
            <person name="Kim R.W."/>
            <person name="Choi I.Y."/>
            <person name="Choi B.S."/>
            <person name="Lim J.S."/>
            <person name="Lee Y.H."/>
            <person name="Choi D."/>
        </authorList>
    </citation>
    <scope>NUCLEOTIDE SEQUENCE [LARGE SCALE GENOMIC DNA]</scope>
    <source>
        <strain evidence="3">cv. CM334</strain>
    </source>
</reference>
<dbReference type="PANTHER" id="PTHR23189">
    <property type="entry name" value="RNA RECOGNITION MOTIF-CONTAINING"/>
    <property type="match status" value="1"/>
</dbReference>